<evidence type="ECO:0000313" key="1">
    <source>
        <dbReference type="EMBL" id="KAJ8712239.1"/>
    </source>
</evidence>
<dbReference type="EMBL" id="JARGEI010000021">
    <property type="protein sequence ID" value="KAJ8712239.1"/>
    <property type="molecule type" value="Genomic_DNA"/>
</dbReference>
<protein>
    <submittedName>
        <fullName evidence="1">Uncharacterized protein</fullName>
    </submittedName>
</protein>
<dbReference type="AlphaFoldDB" id="A0AAD8DPL9"/>
<dbReference type="Proteomes" id="UP001231518">
    <property type="component" value="Chromosome 17"/>
</dbReference>
<name>A0AAD8DPL9_MYTSE</name>
<comment type="caution">
    <text evidence="1">The sequence shown here is derived from an EMBL/GenBank/DDBJ whole genome shotgun (WGS) entry which is preliminary data.</text>
</comment>
<reference evidence="1" key="1">
    <citation type="submission" date="2023-03" db="EMBL/GenBank/DDBJ databases">
        <title>Chromosome-level genomes of two armyworms, Mythimna separata and Mythimna loreyi, provide insights into the biosynthesis and reception of sex pheromones.</title>
        <authorList>
            <person name="Zhao H."/>
        </authorList>
    </citation>
    <scope>NUCLEOTIDE SEQUENCE</scope>
    <source>
        <strain evidence="1">BeijingLab</strain>
        <tissue evidence="1">Pupa</tissue>
    </source>
</reference>
<evidence type="ECO:0000313" key="2">
    <source>
        <dbReference type="Proteomes" id="UP001231518"/>
    </source>
</evidence>
<accession>A0AAD8DPL9</accession>
<gene>
    <name evidence="1" type="ORF">PYW07_005081</name>
</gene>
<organism evidence="1 2">
    <name type="scientific">Mythimna separata</name>
    <name type="common">Oriental armyworm</name>
    <name type="synonym">Pseudaletia separata</name>
    <dbReference type="NCBI Taxonomy" id="271217"/>
    <lineage>
        <taxon>Eukaryota</taxon>
        <taxon>Metazoa</taxon>
        <taxon>Ecdysozoa</taxon>
        <taxon>Arthropoda</taxon>
        <taxon>Hexapoda</taxon>
        <taxon>Insecta</taxon>
        <taxon>Pterygota</taxon>
        <taxon>Neoptera</taxon>
        <taxon>Endopterygota</taxon>
        <taxon>Lepidoptera</taxon>
        <taxon>Glossata</taxon>
        <taxon>Ditrysia</taxon>
        <taxon>Noctuoidea</taxon>
        <taxon>Noctuidae</taxon>
        <taxon>Noctuinae</taxon>
        <taxon>Hadenini</taxon>
        <taxon>Mythimna</taxon>
    </lineage>
</organism>
<sequence>MSAPTLKRSFQNPKITMSKIALILLLAIVPCFCQRPFYAGKRPIGFPDTPEATALSSKYEKLEIPAQLNGDTDYAKKLEALPQENQPFYYLNKEQIAANIANPKTYPFRPSVFNEKT</sequence>
<keyword evidence="2" id="KW-1185">Reference proteome</keyword>
<proteinExistence type="predicted"/>